<dbReference type="Proteomes" id="UP001180087">
    <property type="component" value="Chromosome"/>
</dbReference>
<dbReference type="EMBL" id="CP129113">
    <property type="protein sequence ID" value="WLV23528.1"/>
    <property type="molecule type" value="Genomic_DNA"/>
</dbReference>
<dbReference type="PANTHER" id="PTHR34297">
    <property type="entry name" value="HYPOTHETICAL CYTOSOLIC PROTEIN-RELATED"/>
    <property type="match status" value="1"/>
</dbReference>
<evidence type="ECO:0000313" key="2">
    <source>
        <dbReference type="EMBL" id="WLV23528.1"/>
    </source>
</evidence>
<comment type="similarity">
    <text evidence="1">Belongs to the asp23 family.</text>
</comment>
<organism evidence="2 3">
    <name type="scientific">Aciduricibacillus chroicocephali</name>
    <dbReference type="NCBI Taxonomy" id="3054939"/>
    <lineage>
        <taxon>Bacteria</taxon>
        <taxon>Bacillati</taxon>
        <taxon>Bacillota</taxon>
        <taxon>Bacilli</taxon>
        <taxon>Bacillales</taxon>
        <taxon>Bacillaceae</taxon>
        <taxon>Aciduricibacillus</taxon>
    </lineage>
</organism>
<dbReference type="PANTHER" id="PTHR34297:SF1">
    <property type="entry name" value="ASP23_GLS24 FAMILY ENVELOPE STRESS RESPONSE PROTEIN"/>
    <property type="match status" value="1"/>
</dbReference>
<evidence type="ECO:0000313" key="3">
    <source>
        <dbReference type="Proteomes" id="UP001180087"/>
    </source>
</evidence>
<sequence>MDEKHLLDIGIDETMGKVEIAPDVIEVIAGIAASEVTGVWSLRGSFAERLGKKTHSKGVKVDLRDDSIGIDLYAILKMGVSIPAVCQEIQQNIKQSIKSMTSLHVSEVNIHVVGMQAEERSASASGK</sequence>
<name>A0ABY9KRT3_9BACI</name>
<dbReference type="RefSeq" id="WP_348025619.1">
    <property type="nucleotide sequence ID" value="NZ_CP129113.1"/>
</dbReference>
<reference evidence="2" key="1">
    <citation type="submission" date="2023-06" db="EMBL/GenBank/DDBJ databases">
        <title>A Treasure from Seagulls: Isolation and Description of Aciduricobacillus qingdaonensis gen. nov., sp. nov., a Rare Obligately Uric Acid-utilizing Member in the Family Bacillaceae.</title>
        <authorList>
            <person name="Liu W."/>
            <person name="Wang B."/>
        </authorList>
    </citation>
    <scope>NUCLEOTIDE SEQUENCE</scope>
    <source>
        <strain evidence="2">44XB</strain>
    </source>
</reference>
<evidence type="ECO:0000256" key="1">
    <source>
        <dbReference type="ARBA" id="ARBA00005721"/>
    </source>
</evidence>
<accession>A0ABY9KRT3</accession>
<dbReference type="Pfam" id="PF03780">
    <property type="entry name" value="Asp23"/>
    <property type="match status" value="1"/>
</dbReference>
<keyword evidence="3" id="KW-1185">Reference proteome</keyword>
<gene>
    <name evidence="2" type="ORF">QR721_07625</name>
</gene>
<protein>
    <submittedName>
        <fullName evidence="2">Asp23/Gls24 family envelope stress response protein</fullName>
    </submittedName>
</protein>
<proteinExistence type="inferred from homology"/>
<dbReference type="InterPro" id="IPR005531">
    <property type="entry name" value="Asp23"/>
</dbReference>